<feature type="region of interest" description="Disordered" evidence="6">
    <location>
        <begin position="165"/>
        <end position="184"/>
    </location>
</feature>
<evidence type="ECO:0000256" key="5">
    <source>
        <dbReference type="RuleBase" id="RU000499"/>
    </source>
</evidence>
<evidence type="ECO:0000256" key="7">
    <source>
        <dbReference type="SAM" id="SignalP"/>
    </source>
</evidence>
<organism evidence="8 9">
    <name type="scientific">Paragonimus westermani</name>
    <dbReference type="NCBI Taxonomy" id="34504"/>
    <lineage>
        <taxon>Eukaryota</taxon>
        <taxon>Metazoa</taxon>
        <taxon>Spiralia</taxon>
        <taxon>Lophotrochozoa</taxon>
        <taxon>Platyhelminthes</taxon>
        <taxon>Trematoda</taxon>
        <taxon>Digenea</taxon>
        <taxon>Plagiorchiida</taxon>
        <taxon>Troglotremata</taxon>
        <taxon>Troglotrematidae</taxon>
        <taxon>Paragonimus</taxon>
    </lineage>
</organism>
<dbReference type="PANTHER" id="PTHR11592">
    <property type="entry name" value="GLUTATHIONE PEROXIDASE"/>
    <property type="match status" value="1"/>
</dbReference>
<feature type="region of interest" description="Disordered" evidence="6">
    <location>
        <begin position="296"/>
        <end position="316"/>
    </location>
</feature>
<comment type="similarity">
    <text evidence="1 5">Belongs to the glutathione peroxidase family.</text>
</comment>
<evidence type="ECO:0000313" key="8">
    <source>
        <dbReference type="EMBL" id="KAA3676570.1"/>
    </source>
</evidence>
<keyword evidence="9" id="KW-1185">Reference proteome</keyword>
<evidence type="ECO:0000256" key="3">
    <source>
        <dbReference type="ARBA" id="ARBA00022933"/>
    </source>
</evidence>
<protein>
    <recommendedName>
        <fullName evidence="5">Glutathione peroxidase</fullName>
    </recommendedName>
</protein>
<accession>A0A5J4NMW6</accession>
<sequence length="316" mass="36543">MRKLFALLFPSILLVTYALPNQRPSRDADIYEFNVTDIDGNMVNMARYRNLVCLIVNVASNCALVDVMYQQLQALYDQHAANGLRILAFPCNQFFNMEPGTDEEIKRHVTAKYNVTFDLFHKIDVNGNETIPLYQYLKEKQPGYLPNGQIEYNFVKFLVGRDGIPRERHPPTTPPVPNRESDSVTSETSIYDFNATDIDGNLVDLSKYRLIGQHNRSSLIDIILKEPGTDKEIKQHVTDKYNITFHLFHKIDVNGDRTIPLYRYLKEKLPGYQPNGAIEYNYVKFLIDRKGIPRERFPSSTPPMKMENSIQRMLSQ</sequence>
<dbReference type="FunFam" id="3.40.30.10:FF:000025">
    <property type="entry name" value="Glutathione peroxidase"/>
    <property type="match status" value="1"/>
</dbReference>
<dbReference type="GO" id="GO:0006979">
    <property type="term" value="P:response to oxidative stress"/>
    <property type="evidence" value="ECO:0007669"/>
    <property type="project" value="InterPro"/>
</dbReference>
<proteinExistence type="inferred from homology"/>
<dbReference type="PROSITE" id="PS51355">
    <property type="entry name" value="GLUTATHIONE_PEROXID_3"/>
    <property type="match status" value="2"/>
</dbReference>
<evidence type="ECO:0000256" key="2">
    <source>
        <dbReference type="ARBA" id="ARBA00022559"/>
    </source>
</evidence>
<dbReference type="PANTHER" id="PTHR11592:SF134">
    <property type="entry name" value="PHOSPHOLIPID HYDROPEROXIDE GLUTATHIONE PEROXIDASE"/>
    <property type="match status" value="1"/>
</dbReference>
<dbReference type="CDD" id="cd00340">
    <property type="entry name" value="GSH_Peroxidase"/>
    <property type="match status" value="1"/>
</dbReference>
<keyword evidence="4 5" id="KW-0560">Oxidoreductase</keyword>
<dbReference type="PROSITE" id="PS00763">
    <property type="entry name" value="GLUTATHIONE_PEROXID_2"/>
    <property type="match status" value="1"/>
</dbReference>
<evidence type="ECO:0000256" key="6">
    <source>
        <dbReference type="SAM" id="MobiDB-lite"/>
    </source>
</evidence>
<evidence type="ECO:0000256" key="4">
    <source>
        <dbReference type="ARBA" id="ARBA00023002"/>
    </source>
</evidence>
<dbReference type="InterPro" id="IPR029760">
    <property type="entry name" value="GPX_CS"/>
</dbReference>
<reference evidence="8 9" key="1">
    <citation type="journal article" date="2019" name="Gigascience">
        <title>Whole-genome sequence of the oriental lung fluke Paragonimus westermani.</title>
        <authorList>
            <person name="Oey H."/>
            <person name="Zakrzewski M."/>
            <person name="Narain K."/>
            <person name="Devi K.R."/>
            <person name="Agatsuma T."/>
            <person name="Nawaratna S."/>
            <person name="Gobert G.N."/>
            <person name="Jones M.K."/>
            <person name="Ragan M.A."/>
            <person name="McManus D.P."/>
            <person name="Krause L."/>
        </authorList>
    </citation>
    <scope>NUCLEOTIDE SEQUENCE [LARGE SCALE GENOMIC DNA]</scope>
    <source>
        <strain evidence="8 9">IND2009</strain>
    </source>
</reference>
<keyword evidence="7" id="KW-0732">Signal</keyword>
<keyword evidence="2 5" id="KW-0575">Peroxidase</keyword>
<dbReference type="InterPro" id="IPR036249">
    <property type="entry name" value="Thioredoxin-like_sf"/>
</dbReference>
<feature type="signal peptide" evidence="7">
    <location>
        <begin position="1"/>
        <end position="18"/>
    </location>
</feature>
<dbReference type="AlphaFoldDB" id="A0A5J4NMW6"/>
<feature type="chain" id="PRO_5023891906" description="Glutathione peroxidase" evidence="7">
    <location>
        <begin position="19"/>
        <end position="316"/>
    </location>
</feature>
<dbReference type="Proteomes" id="UP000324629">
    <property type="component" value="Unassembled WGS sequence"/>
</dbReference>
<name>A0A5J4NMW6_9TREM</name>
<dbReference type="GO" id="GO:0004601">
    <property type="term" value="F:peroxidase activity"/>
    <property type="evidence" value="ECO:0007669"/>
    <property type="project" value="UniProtKB-KW"/>
</dbReference>
<dbReference type="Pfam" id="PF00255">
    <property type="entry name" value="GSHPx"/>
    <property type="match status" value="2"/>
</dbReference>
<evidence type="ECO:0000313" key="9">
    <source>
        <dbReference type="Proteomes" id="UP000324629"/>
    </source>
</evidence>
<dbReference type="Gene3D" id="3.40.30.10">
    <property type="entry name" value="Glutaredoxin"/>
    <property type="match status" value="2"/>
</dbReference>
<keyword evidence="3" id="KW-0712">Selenocysteine</keyword>
<dbReference type="PRINTS" id="PR01011">
    <property type="entry name" value="GLUTPROXDASE"/>
</dbReference>
<dbReference type="InterPro" id="IPR000889">
    <property type="entry name" value="Glutathione_peroxidase"/>
</dbReference>
<dbReference type="EMBL" id="QNGE01001914">
    <property type="protein sequence ID" value="KAA3676570.1"/>
    <property type="molecule type" value="Genomic_DNA"/>
</dbReference>
<comment type="caution">
    <text evidence="8">The sequence shown here is derived from an EMBL/GenBank/DDBJ whole genome shotgun (WGS) entry which is preliminary data.</text>
</comment>
<dbReference type="SUPFAM" id="SSF52833">
    <property type="entry name" value="Thioredoxin-like"/>
    <property type="match status" value="2"/>
</dbReference>
<gene>
    <name evidence="8" type="ORF">DEA37_0001312</name>
</gene>
<evidence type="ECO:0000256" key="1">
    <source>
        <dbReference type="ARBA" id="ARBA00006926"/>
    </source>
</evidence>